<dbReference type="EMBL" id="CABDUW010000257">
    <property type="protein sequence ID" value="VTJ64203.1"/>
    <property type="molecule type" value="Genomic_DNA"/>
</dbReference>
<organism evidence="1 2">
    <name type="scientific">Marmota monax</name>
    <name type="common">Woodchuck</name>
    <dbReference type="NCBI Taxonomy" id="9995"/>
    <lineage>
        <taxon>Eukaryota</taxon>
        <taxon>Metazoa</taxon>
        <taxon>Chordata</taxon>
        <taxon>Craniata</taxon>
        <taxon>Vertebrata</taxon>
        <taxon>Euteleostomi</taxon>
        <taxon>Mammalia</taxon>
        <taxon>Eutheria</taxon>
        <taxon>Euarchontoglires</taxon>
        <taxon>Glires</taxon>
        <taxon>Rodentia</taxon>
        <taxon>Sciuromorpha</taxon>
        <taxon>Sciuridae</taxon>
        <taxon>Xerinae</taxon>
        <taxon>Marmotini</taxon>
        <taxon>Marmota</taxon>
    </lineage>
</organism>
<proteinExistence type="predicted"/>
<reference evidence="1" key="1">
    <citation type="submission" date="2019-04" db="EMBL/GenBank/DDBJ databases">
        <authorList>
            <person name="Alioto T."/>
            <person name="Alioto T."/>
        </authorList>
    </citation>
    <scope>NUCLEOTIDE SEQUENCE [LARGE SCALE GENOMIC DNA]</scope>
</reference>
<dbReference type="Proteomes" id="UP000335636">
    <property type="component" value="Unassembled WGS sequence"/>
</dbReference>
<evidence type="ECO:0000313" key="1">
    <source>
        <dbReference type="EMBL" id="VTJ64203.1"/>
    </source>
</evidence>
<sequence>MEKKPEFVDPKVNAGVEATRTLSIKETESPHRDNALHTQSSCLALFGWLVMTEPCCFQCRQEEVKTVLSQLSVDIRKPSPMSVNSRKSNPVRFCLLTASNPGKCLFIEFCKLKFLYLLAHCWLSWETLPLRIIGTIDIQGGMSSHQNPEFLGEQEIKYFLQNLIKRRK</sequence>
<accession>A0A5E4B3A9</accession>
<evidence type="ECO:0000313" key="2">
    <source>
        <dbReference type="Proteomes" id="UP000335636"/>
    </source>
</evidence>
<name>A0A5E4B3A9_MARMO</name>
<protein>
    <submittedName>
        <fullName evidence="1">Uncharacterized protein</fullName>
    </submittedName>
</protein>
<dbReference type="AlphaFoldDB" id="A0A5E4B3A9"/>
<gene>
    <name evidence="1" type="ORF">MONAX_5E032483</name>
</gene>
<comment type="caution">
    <text evidence="1">The sequence shown here is derived from an EMBL/GenBank/DDBJ whole genome shotgun (WGS) entry which is preliminary data.</text>
</comment>
<keyword evidence="2" id="KW-1185">Reference proteome</keyword>